<keyword evidence="1" id="KW-0378">Hydrolase</keyword>
<evidence type="ECO:0000313" key="2">
    <source>
        <dbReference type="EMBL" id="PRY67695.1"/>
    </source>
</evidence>
<dbReference type="InterPro" id="IPR051340">
    <property type="entry name" value="Haloalkane_dehalogenase"/>
</dbReference>
<comment type="caution">
    <text evidence="2">The sequence shown here is derived from an EMBL/GenBank/DDBJ whole genome shotgun (WGS) entry which is preliminary data.</text>
</comment>
<evidence type="ECO:0000256" key="1">
    <source>
        <dbReference type="ARBA" id="ARBA00022801"/>
    </source>
</evidence>
<dbReference type="SUPFAM" id="SSF53474">
    <property type="entry name" value="alpha/beta-Hydrolases"/>
    <property type="match status" value="1"/>
</dbReference>
<gene>
    <name evidence="2" type="ORF">B0I08_106303</name>
</gene>
<dbReference type="Proteomes" id="UP000237983">
    <property type="component" value="Unassembled WGS sequence"/>
</dbReference>
<dbReference type="PANTHER" id="PTHR42977">
    <property type="entry name" value="HYDROLASE-RELATED"/>
    <property type="match status" value="1"/>
</dbReference>
<dbReference type="EMBL" id="PVTL01000006">
    <property type="protein sequence ID" value="PRY67695.1"/>
    <property type="molecule type" value="Genomic_DNA"/>
</dbReference>
<dbReference type="PANTHER" id="PTHR42977:SF3">
    <property type="entry name" value="AB HYDROLASE-1 DOMAIN-CONTAINING PROTEIN"/>
    <property type="match status" value="1"/>
</dbReference>
<name>A0A2T0VBX8_9MICO</name>
<keyword evidence="3" id="KW-1185">Reference proteome</keyword>
<reference evidence="2 3" key="1">
    <citation type="submission" date="2018-03" db="EMBL/GenBank/DDBJ databases">
        <title>Genomic Encyclopedia of Type Strains, Phase III (KMG-III): the genomes of soil and plant-associated and newly described type strains.</title>
        <authorList>
            <person name="Whitman W."/>
        </authorList>
    </citation>
    <scope>NUCLEOTIDE SEQUENCE [LARGE SCALE GENOMIC DNA]</scope>
    <source>
        <strain evidence="2 3">CGMCC 1.12484</strain>
    </source>
</reference>
<protein>
    <recommendedName>
        <fullName evidence="4">Alpha/beta hydrolase family protein</fullName>
    </recommendedName>
</protein>
<dbReference type="InterPro" id="IPR029058">
    <property type="entry name" value="AB_hydrolase_fold"/>
</dbReference>
<organism evidence="2 3">
    <name type="scientific">Glaciihabitans tibetensis</name>
    <dbReference type="NCBI Taxonomy" id="1266600"/>
    <lineage>
        <taxon>Bacteria</taxon>
        <taxon>Bacillati</taxon>
        <taxon>Actinomycetota</taxon>
        <taxon>Actinomycetes</taxon>
        <taxon>Micrococcales</taxon>
        <taxon>Microbacteriaceae</taxon>
        <taxon>Glaciihabitans</taxon>
    </lineage>
</organism>
<evidence type="ECO:0000313" key="3">
    <source>
        <dbReference type="Proteomes" id="UP000237983"/>
    </source>
</evidence>
<sequence length="120" mass="12849">MAVPHGVIDPSLVDPDAWEHDLPLLARPGVSQAQLALFADYASNRVLCPRVHEWLRESAVPVLAVWGRNDEIFAAAGAEAFGNDSPDAEVLLLGGGHFMLETHLEHVAGAIVAWADVHGL</sequence>
<evidence type="ECO:0008006" key="4">
    <source>
        <dbReference type="Google" id="ProtNLM"/>
    </source>
</evidence>
<dbReference type="RefSeq" id="WP_219905662.1">
    <property type="nucleotide sequence ID" value="NZ_PVTL01000006.1"/>
</dbReference>
<dbReference type="GO" id="GO:0004301">
    <property type="term" value="F:epoxide hydrolase activity"/>
    <property type="evidence" value="ECO:0007669"/>
    <property type="project" value="TreeGrafter"/>
</dbReference>
<dbReference type="AlphaFoldDB" id="A0A2T0VBX8"/>
<accession>A0A2T0VBX8</accession>
<proteinExistence type="predicted"/>
<dbReference type="Gene3D" id="3.40.50.1820">
    <property type="entry name" value="alpha/beta hydrolase"/>
    <property type="match status" value="1"/>
</dbReference>